<gene>
    <name evidence="1" type="ORF">METZ01_LOCUS251013</name>
</gene>
<evidence type="ECO:0000313" key="1">
    <source>
        <dbReference type="EMBL" id="SVB98159.1"/>
    </source>
</evidence>
<sequence length="257" mass="28655">RKIIIESSRSPIESKKKILIVNRFDTAEPEAVASLLKTIEEPSLSTIFILLAESVPDSHVTISSRCVRVDVPAMTAERLADLLKSEGVETEDAIRLAEASAGNLGRARLLQEDASFIIRQEAWRTLPDRLDGSGAAVSIAVEELQKMIDDAQSPLTDRHNQELEHLGQQEEVFGTRGSGRQEVIERHKREIRRLRDDELRFGLATLSRQYRDLGIASDNSEGLDAVEIITGATLELIRNPNERLLLQALFLNLSTKI</sequence>
<feature type="non-terminal residue" evidence="1">
    <location>
        <position position="1"/>
    </location>
</feature>
<proteinExistence type="predicted"/>
<dbReference type="EMBL" id="UINC01066955">
    <property type="protein sequence ID" value="SVB98159.1"/>
    <property type="molecule type" value="Genomic_DNA"/>
</dbReference>
<dbReference type="InterPro" id="IPR027417">
    <property type="entry name" value="P-loop_NTPase"/>
</dbReference>
<dbReference type="Pfam" id="PF13177">
    <property type="entry name" value="DNA_pol3_delta2"/>
    <property type="match status" value="1"/>
</dbReference>
<protein>
    <recommendedName>
        <fullName evidence="2">DNA polymerase III gamma subunit domain-containing protein</fullName>
    </recommendedName>
</protein>
<feature type="non-terminal residue" evidence="1">
    <location>
        <position position="257"/>
    </location>
</feature>
<dbReference type="AlphaFoldDB" id="A0A382IFQ3"/>
<evidence type="ECO:0008006" key="2">
    <source>
        <dbReference type="Google" id="ProtNLM"/>
    </source>
</evidence>
<dbReference type="InterPro" id="IPR050238">
    <property type="entry name" value="DNA_Rep/Repair_Clamp_Loader"/>
</dbReference>
<organism evidence="1">
    <name type="scientific">marine metagenome</name>
    <dbReference type="NCBI Taxonomy" id="408172"/>
    <lineage>
        <taxon>unclassified sequences</taxon>
        <taxon>metagenomes</taxon>
        <taxon>ecological metagenomes</taxon>
    </lineage>
</organism>
<dbReference type="PANTHER" id="PTHR11669:SF8">
    <property type="entry name" value="DNA POLYMERASE III SUBUNIT DELTA"/>
    <property type="match status" value="1"/>
</dbReference>
<dbReference type="Gene3D" id="3.40.50.300">
    <property type="entry name" value="P-loop containing nucleotide triphosphate hydrolases"/>
    <property type="match status" value="1"/>
</dbReference>
<reference evidence="1" key="1">
    <citation type="submission" date="2018-05" db="EMBL/GenBank/DDBJ databases">
        <authorList>
            <person name="Lanie J.A."/>
            <person name="Ng W.-L."/>
            <person name="Kazmierczak K.M."/>
            <person name="Andrzejewski T.M."/>
            <person name="Davidsen T.M."/>
            <person name="Wayne K.J."/>
            <person name="Tettelin H."/>
            <person name="Glass J.I."/>
            <person name="Rusch D."/>
            <person name="Podicherti R."/>
            <person name="Tsui H.-C.T."/>
            <person name="Winkler M.E."/>
        </authorList>
    </citation>
    <scope>NUCLEOTIDE SEQUENCE</scope>
</reference>
<accession>A0A382IFQ3</accession>
<dbReference type="PANTHER" id="PTHR11669">
    <property type="entry name" value="REPLICATION FACTOR C / DNA POLYMERASE III GAMMA-TAU SUBUNIT"/>
    <property type="match status" value="1"/>
</dbReference>
<name>A0A382IFQ3_9ZZZZ</name>
<dbReference type="GO" id="GO:0006261">
    <property type="term" value="P:DNA-templated DNA replication"/>
    <property type="evidence" value="ECO:0007669"/>
    <property type="project" value="TreeGrafter"/>
</dbReference>
<dbReference type="SUPFAM" id="SSF52540">
    <property type="entry name" value="P-loop containing nucleoside triphosphate hydrolases"/>
    <property type="match status" value="1"/>
</dbReference>